<reference evidence="5" key="1">
    <citation type="submission" date="2016-02" db="EMBL/GenBank/DDBJ databases">
        <authorList>
            <person name="Schultz-Johansen M."/>
            <person name="Glaring M.A."/>
            <person name="Bech P.K."/>
            <person name="Stougaard P."/>
        </authorList>
    </citation>
    <scope>NUCLEOTIDE SEQUENCE [LARGE SCALE GENOMIC DNA]</scope>
    <source>
        <strain evidence="5">S66</strain>
    </source>
</reference>
<dbReference type="PANTHER" id="PTHR45947:SF3">
    <property type="entry name" value="SULFOQUINOVOSYL TRANSFERASE SQD2"/>
    <property type="match status" value="1"/>
</dbReference>
<evidence type="ECO:0000259" key="2">
    <source>
        <dbReference type="Pfam" id="PF00534"/>
    </source>
</evidence>
<feature type="domain" description="Glycosyltransferase subfamily 4-like N-terminal" evidence="3">
    <location>
        <begin position="532"/>
        <end position="682"/>
    </location>
</feature>
<dbReference type="Pfam" id="PF13439">
    <property type="entry name" value="Glyco_transf_4"/>
    <property type="match status" value="1"/>
</dbReference>
<dbReference type="RefSeq" id="WP_068378064.1">
    <property type="nucleotide sequence ID" value="NZ_LSNE01000007.1"/>
</dbReference>
<dbReference type="Gene3D" id="3.20.20.140">
    <property type="entry name" value="Metal-dependent hydrolases"/>
    <property type="match status" value="1"/>
</dbReference>
<dbReference type="InterPro" id="IPR028098">
    <property type="entry name" value="Glyco_trans_4-like_N"/>
</dbReference>
<dbReference type="EMBL" id="LSNE01000007">
    <property type="protein sequence ID" value="KXI28084.1"/>
    <property type="molecule type" value="Genomic_DNA"/>
</dbReference>
<comment type="caution">
    <text evidence="4">The sequence shown here is derived from an EMBL/GenBank/DDBJ whole genome shotgun (WGS) entry which is preliminary data.</text>
</comment>
<dbReference type="OrthoDB" id="9802525at2"/>
<keyword evidence="5" id="KW-1185">Reference proteome</keyword>
<dbReference type="GO" id="GO:0016757">
    <property type="term" value="F:glycosyltransferase activity"/>
    <property type="evidence" value="ECO:0007669"/>
    <property type="project" value="InterPro"/>
</dbReference>
<protein>
    <submittedName>
        <fullName evidence="4">Glycosyl transferase family 1</fullName>
    </submittedName>
</protein>
<evidence type="ECO:0000259" key="3">
    <source>
        <dbReference type="Pfam" id="PF13439"/>
    </source>
</evidence>
<dbReference type="AlphaFoldDB" id="A0A135ZYP4"/>
<evidence type="ECO:0000313" key="5">
    <source>
        <dbReference type="Proteomes" id="UP000070299"/>
    </source>
</evidence>
<dbReference type="InterPro" id="IPR050194">
    <property type="entry name" value="Glycosyltransferase_grp1"/>
</dbReference>
<name>A0A135ZYP4_9ALTE</name>
<sequence>MSVHLLSKTKPEFRQSLEQEFATFIELQAQRFNPNNCLKIDFHCHDHNSDVPDELWGRILRLPETWLKTKKLVSTLVANGNSALTITNHNNARSCWELKDSGQDVLVGAEFTCYFPEYELFIHVLTYGFSRDQEVVLNKKRQNIYDFLRYAADEDIPVILPHPLYFYTRNDLIDLSLFEKLAVMFSRFEVLNGQRDLWQSVLTLNWLQSLTPEKITEYARRHNLNPATFGVDPKQPKVLTGGSDDHTGIFAGQCGSWLYVPNLQERLKTEKPSELALEALKKGNIAPFGQIAENQKLNISLLDYFSQVATKIKDPGLLRILLHRGSTWDKIGCFAVSNVLLEMQKHKKTMKFFSFVHDALQGKKPNKLLKWQVSKDYKFCIAQLERIADAKRNNPESYIDTVNTAMSELFTHLNQLIAKRIACAINSNQGVLLESFSTEELTRKLEIPSQLTALFLGDGKRQDNMSNVNMGKLFDNLSFPVLISVILAGSNLASTRVLYQNRDLLNQFAQHLGKNQHSKRALYLTDTLLDKNGVSTSLSGKLREIQKSDLAIDFLICHSEAQAEPHLHVVRPIAEFEVQRYGEQQIRIPDIMEIARIFYAGGYDRIVCSTEGPMAVVALFLQQMFNVPSFFFMHTDWIDFIKHTTDLNQFERDRVRRLMRALYNRFDGIFVLNQEHKAWLTGHEMQLNKEQVFLTAHHTQPCDTQMQPVHKDVLIPGATDLTPVLFIACRISQEKGIFDLPKIVALARQRLPELKIVIAGDGPATEKLKQKMPDATFVGWQNKKQLASLYLGLDLFVFPSRFDTFGNVILEAFVHGMPTIAYNCKGPKDIIQHEVNGYLVDDIDGMAARIVEFFNTPEKQQLMRQQARQRAADYQAEPIMQQFLSDLGLDSPSVYKQQKSERPPVYNQQKTVA</sequence>
<feature type="region of interest" description="Disordered" evidence="1">
    <location>
        <begin position="894"/>
        <end position="913"/>
    </location>
</feature>
<accession>A0A135ZYP4</accession>
<dbReference type="Proteomes" id="UP000070299">
    <property type="component" value="Unassembled WGS sequence"/>
</dbReference>
<organism evidence="4 5">
    <name type="scientific">Paraglaciecola hydrolytica</name>
    <dbReference type="NCBI Taxonomy" id="1799789"/>
    <lineage>
        <taxon>Bacteria</taxon>
        <taxon>Pseudomonadati</taxon>
        <taxon>Pseudomonadota</taxon>
        <taxon>Gammaproteobacteria</taxon>
        <taxon>Alteromonadales</taxon>
        <taxon>Alteromonadaceae</taxon>
        <taxon>Paraglaciecola</taxon>
    </lineage>
</organism>
<dbReference type="Gene3D" id="3.40.50.2000">
    <property type="entry name" value="Glycogen Phosphorylase B"/>
    <property type="match status" value="2"/>
</dbReference>
<dbReference type="SUPFAM" id="SSF53756">
    <property type="entry name" value="UDP-Glycosyltransferase/glycogen phosphorylase"/>
    <property type="match status" value="1"/>
</dbReference>
<dbReference type="Pfam" id="PF00534">
    <property type="entry name" value="Glycos_transf_1"/>
    <property type="match status" value="1"/>
</dbReference>
<gene>
    <name evidence="4" type="ORF">AX660_17000</name>
</gene>
<evidence type="ECO:0000256" key="1">
    <source>
        <dbReference type="SAM" id="MobiDB-lite"/>
    </source>
</evidence>
<feature type="domain" description="Glycosyl transferase family 1" evidence="2">
    <location>
        <begin position="723"/>
        <end position="870"/>
    </location>
</feature>
<keyword evidence="4" id="KW-0808">Transferase</keyword>
<dbReference type="SUPFAM" id="SSF89550">
    <property type="entry name" value="PHP domain-like"/>
    <property type="match status" value="1"/>
</dbReference>
<dbReference type="PANTHER" id="PTHR45947">
    <property type="entry name" value="SULFOQUINOVOSYL TRANSFERASE SQD2"/>
    <property type="match status" value="1"/>
</dbReference>
<evidence type="ECO:0000313" key="4">
    <source>
        <dbReference type="EMBL" id="KXI28084.1"/>
    </source>
</evidence>
<dbReference type="InterPro" id="IPR016195">
    <property type="entry name" value="Pol/histidinol_Pase-like"/>
</dbReference>
<dbReference type="STRING" id="1799789.AX660_17000"/>
<dbReference type="InterPro" id="IPR001296">
    <property type="entry name" value="Glyco_trans_1"/>
</dbReference>
<proteinExistence type="predicted"/>